<feature type="compositionally biased region" description="Polar residues" evidence="1">
    <location>
        <begin position="94"/>
        <end position="107"/>
    </location>
</feature>
<feature type="region of interest" description="Disordered" evidence="1">
    <location>
        <begin position="75"/>
        <end position="111"/>
    </location>
</feature>
<evidence type="ECO:0000313" key="3">
    <source>
        <dbReference type="Proteomes" id="UP000023152"/>
    </source>
</evidence>
<organism evidence="2 3">
    <name type="scientific">Reticulomyxa filosa</name>
    <dbReference type="NCBI Taxonomy" id="46433"/>
    <lineage>
        <taxon>Eukaryota</taxon>
        <taxon>Sar</taxon>
        <taxon>Rhizaria</taxon>
        <taxon>Retaria</taxon>
        <taxon>Foraminifera</taxon>
        <taxon>Monothalamids</taxon>
        <taxon>Reticulomyxidae</taxon>
        <taxon>Reticulomyxa</taxon>
    </lineage>
</organism>
<reference evidence="2 3" key="1">
    <citation type="journal article" date="2013" name="Curr. Biol.">
        <title>The Genome of the Foraminiferan Reticulomyxa filosa.</title>
        <authorList>
            <person name="Glockner G."/>
            <person name="Hulsmann N."/>
            <person name="Schleicher M."/>
            <person name="Noegel A.A."/>
            <person name="Eichinger L."/>
            <person name="Gallinger C."/>
            <person name="Pawlowski J."/>
            <person name="Sierra R."/>
            <person name="Euteneuer U."/>
            <person name="Pillet L."/>
            <person name="Moustafa A."/>
            <person name="Platzer M."/>
            <person name="Groth M."/>
            <person name="Szafranski K."/>
            <person name="Schliwa M."/>
        </authorList>
    </citation>
    <scope>NUCLEOTIDE SEQUENCE [LARGE SCALE GENOMIC DNA]</scope>
</reference>
<proteinExistence type="predicted"/>
<name>X6NHR7_RETFI</name>
<evidence type="ECO:0000313" key="2">
    <source>
        <dbReference type="EMBL" id="ETO25433.1"/>
    </source>
</evidence>
<comment type="caution">
    <text evidence="2">The sequence shown here is derived from an EMBL/GenBank/DDBJ whole genome shotgun (WGS) entry which is preliminary data.</text>
</comment>
<sequence>MERKQKKKYVSFLCLWQGVWVCGNTKNIYCADGPVDFECVKIVTSPTTECSQNVKQNDTMPSNASVNEMARKNWEEKSIADEKGETLKTKSEDNANNDNSAEIMTSDQKNEKSYFDEKDKLEFVLCRWDSNNQIASNWVHVSHFQHKQIETPPSESASMAYSVEPTGTGIVLRDFKQNKQNKMTIE</sequence>
<dbReference type="Proteomes" id="UP000023152">
    <property type="component" value="Unassembled WGS sequence"/>
</dbReference>
<gene>
    <name evidence="2" type="ORF">RFI_11706</name>
</gene>
<accession>X6NHR7</accession>
<dbReference type="AlphaFoldDB" id="X6NHR7"/>
<keyword evidence="3" id="KW-1185">Reference proteome</keyword>
<dbReference type="EMBL" id="ASPP01008541">
    <property type="protein sequence ID" value="ETO25433.1"/>
    <property type="molecule type" value="Genomic_DNA"/>
</dbReference>
<evidence type="ECO:0000256" key="1">
    <source>
        <dbReference type="SAM" id="MobiDB-lite"/>
    </source>
</evidence>
<protein>
    <submittedName>
        <fullName evidence="2">Uncharacterized protein</fullName>
    </submittedName>
</protein>
<feature type="compositionally biased region" description="Basic and acidic residues" evidence="1">
    <location>
        <begin position="75"/>
        <end position="93"/>
    </location>
</feature>